<comment type="caution">
    <text evidence="1">The sequence shown here is derived from an EMBL/GenBank/DDBJ whole genome shotgun (WGS) entry which is preliminary data.</text>
</comment>
<organism evidence="1 2">
    <name type="scientific">Dactylellina haptotyla (strain CBS 200.50)</name>
    <name type="common">Nematode-trapping fungus</name>
    <name type="synonym">Monacrosporium haptotylum</name>
    <dbReference type="NCBI Taxonomy" id="1284197"/>
    <lineage>
        <taxon>Eukaryota</taxon>
        <taxon>Fungi</taxon>
        <taxon>Dikarya</taxon>
        <taxon>Ascomycota</taxon>
        <taxon>Pezizomycotina</taxon>
        <taxon>Orbiliomycetes</taxon>
        <taxon>Orbiliales</taxon>
        <taxon>Orbiliaceae</taxon>
        <taxon>Dactylellina</taxon>
    </lineage>
</organism>
<name>S8BQ67_DACHA</name>
<dbReference type="HOGENOM" id="CLU_1069677_0_0_1"/>
<proteinExistence type="predicted"/>
<dbReference type="OMA" id="ANRAVMH"/>
<evidence type="ECO:0000313" key="2">
    <source>
        <dbReference type="Proteomes" id="UP000015100"/>
    </source>
</evidence>
<reference evidence="2" key="2">
    <citation type="submission" date="2013-04" db="EMBL/GenBank/DDBJ databases">
        <title>Genomic mechanisms accounting for the adaptation to parasitism in nematode-trapping fungi.</title>
        <authorList>
            <person name="Ahren D.G."/>
        </authorList>
    </citation>
    <scope>NUCLEOTIDE SEQUENCE [LARGE SCALE GENOMIC DNA]</scope>
    <source>
        <strain evidence="2">CBS 200.50</strain>
    </source>
</reference>
<protein>
    <submittedName>
        <fullName evidence="1">Uncharacterized protein</fullName>
    </submittedName>
</protein>
<evidence type="ECO:0000313" key="1">
    <source>
        <dbReference type="EMBL" id="EPS37347.1"/>
    </source>
</evidence>
<keyword evidence="2" id="KW-1185">Reference proteome</keyword>
<reference evidence="1 2" key="1">
    <citation type="journal article" date="2013" name="PLoS Genet.">
        <title>Genomic mechanisms accounting for the adaptation to parasitism in nematode-trapping fungi.</title>
        <authorList>
            <person name="Meerupati T."/>
            <person name="Andersson K.M."/>
            <person name="Friman E."/>
            <person name="Kumar D."/>
            <person name="Tunlid A."/>
            <person name="Ahren D."/>
        </authorList>
    </citation>
    <scope>NUCLEOTIDE SEQUENCE [LARGE SCALE GENOMIC DNA]</scope>
    <source>
        <strain evidence="1 2">CBS 200.50</strain>
    </source>
</reference>
<sequence>MLSTETLYPMNYQNDTVAANIFHLTQLQRFQPNLQPPLTNPIPPHLQIQDDLSTLDFSNPSIQEYLNSDVLDSLDQTAILGTVATSVLDPTANIATGLCTDLLLNTPIAPPNSPLVQCHMAGTDSVLDVQVDQFSTLQEETTLSLGIMAHLENLEKQMVEMRRFLSVGFAKKDPLRSFEVERQRLYSRNHNFQNITEINEPFELLLRSNGELPTSCPVNGVELKSFNHEEMDTLLDEYDIPFNPSMFLHEKQLLYLRFIGANRAVMHRVVD</sequence>
<accession>S8BQ67</accession>
<gene>
    <name evidence="1" type="ORF">H072_8965</name>
</gene>
<dbReference type="AlphaFoldDB" id="S8BQ67"/>
<dbReference type="eggNOG" id="ENOG502SAX2">
    <property type="taxonomic scope" value="Eukaryota"/>
</dbReference>
<dbReference type="EMBL" id="AQGS01000660">
    <property type="protein sequence ID" value="EPS37347.1"/>
    <property type="molecule type" value="Genomic_DNA"/>
</dbReference>
<dbReference type="OrthoDB" id="5401960at2759"/>
<dbReference type="Proteomes" id="UP000015100">
    <property type="component" value="Unassembled WGS sequence"/>
</dbReference>